<dbReference type="RefSeq" id="WP_252591462.1">
    <property type="nucleotide sequence ID" value="NZ_CP099489.1"/>
</dbReference>
<sequence>MTHRTVTAVADDYVAALAALDPSAAEALGQESDLVIPDLSPGVFDDQLALARRTLADLGSATETDPDERVLRIAMTERLTNNIALAESGFTTRLLAPLATPVHGVKQIFDNLPASDADETARLLRNLEQVPTALQQYRQTLTAAADQGFVAPARQARLVAEQARGWGDPDVGYFRTLADDAAGVAADAEAMSRAGAAAAAACVDLAHWLETEHAPRGSAQDGVGREFYQVTSRAFLGAEIDLEETYQYGWDRLTALTAEVDQLTQEISDEGPTAAMETLDDRPGQRLPVGPELVTWIEDRITSSIETLDGTVFDLPPEVRNCEGRLATPGSGVIYYSPPDVGLTRPGRVYWSTPPDADDAPVWREVSTVHHEGVPGHHLQYSVTMTQDHLHPWQRYLCHIHGYAEGWAHYTEGRAESWGLVHDEGERLSVLLAQRWRAARIVVDLGLHLDLPIPADNGVTSASQWSREVGQDVLVTVAGMDRHTAVFEVDRYLGWPGQALAFCVGARLWEQARDAARQTMGSDYDEKAFHMTALGLGPMGLDPLRSLLTERTVR</sequence>
<evidence type="ECO:0000313" key="2">
    <source>
        <dbReference type="Proteomes" id="UP001056455"/>
    </source>
</evidence>
<dbReference type="EMBL" id="CP099489">
    <property type="protein sequence ID" value="USQ78665.1"/>
    <property type="molecule type" value="Genomic_DNA"/>
</dbReference>
<dbReference type="InterPro" id="IPR010281">
    <property type="entry name" value="DUF885"/>
</dbReference>
<dbReference type="Pfam" id="PF05960">
    <property type="entry name" value="DUF885"/>
    <property type="match status" value="1"/>
</dbReference>
<evidence type="ECO:0000313" key="1">
    <source>
        <dbReference type="EMBL" id="USQ78665.1"/>
    </source>
</evidence>
<keyword evidence="2" id="KW-1185">Reference proteome</keyword>
<accession>A0ABY4YQW2</accession>
<dbReference type="PANTHER" id="PTHR33361:SF2">
    <property type="entry name" value="DUF885 DOMAIN-CONTAINING PROTEIN"/>
    <property type="match status" value="1"/>
</dbReference>
<organism evidence="1 2">
    <name type="scientific">Ornithinimicrobium faecis</name>
    <dbReference type="NCBI Taxonomy" id="2934158"/>
    <lineage>
        <taxon>Bacteria</taxon>
        <taxon>Bacillati</taxon>
        <taxon>Actinomycetota</taxon>
        <taxon>Actinomycetes</taxon>
        <taxon>Micrococcales</taxon>
        <taxon>Ornithinimicrobiaceae</taxon>
        <taxon>Ornithinimicrobium</taxon>
    </lineage>
</organism>
<gene>
    <name evidence="1" type="ORF">NF556_13635</name>
</gene>
<dbReference type="Proteomes" id="UP001056455">
    <property type="component" value="Chromosome"/>
</dbReference>
<proteinExistence type="predicted"/>
<protein>
    <submittedName>
        <fullName evidence="1">DUF885 domain-containing protein</fullName>
    </submittedName>
</protein>
<name>A0ABY4YQW2_9MICO</name>
<dbReference type="PANTHER" id="PTHR33361">
    <property type="entry name" value="GLR0591 PROTEIN"/>
    <property type="match status" value="1"/>
</dbReference>
<reference evidence="1" key="1">
    <citation type="submission" date="2022-06" db="EMBL/GenBank/DDBJ databases">
        <title>Ornithinimicrobium HY1793.</title>
        <authorList>
            <person name="Huang Y."/>
        </authorList>
    </citation>
    <scope>NUCLEOTIDE SEQUENCE</scope>
    <source>
        <strain evidence="1">HY1793</strain>
    </source>
</reference>